<dbReference type="AlphaFoldDB" id="A0A9P4MI81"/>
<keyword evidence="2" id="KW-1185">Reference proteome</keyword>
<organism evidence="1 2">
    <name type="scientific">Myriangium duriaei CBS 260.36</name>
    <dbReference type="NCBI Taxonomy" id="1168546"/>
    <lineage>
        <taxon>Eukaryota</taxon>
        <taxon>Fungi</taxon>
        <taxon>Dikarya</taxon>
        <taxon>Ascomycota</taxon>
        <taxon>Pezizomycotina</taxon>
        <taxon>Dothideomycetes</taxon>
        <taxon>Dothideomycetidae</taxon>
        <taxon>Myriangiales</taxon>
        <taxon>Myriangiaceae</taxon>
        <taxon>Myriangium</taxon>
    </lineage>
</organism>
<gene>
    <name evidence="1" type="ORF">K461DRAFT_181487</name>
</gene>
<comment type="caution">
    <text evidence="1">The sequence shown here is derived from an EMBL/GenBank/DDBJ whole genome shotgun (WGS) entry which is preliminary data.</text>
</comment>
<reference evidence="1" key="1">
    <citation type="journal article" date="2020" name="Stud. Mycol.">
        <title>101 Dothideomycetes genomes: a test case for predicting lifestyles and emergence of pathogens.</title>
        <authorList>
            <person name="Haridas S."/>
            <person name="Albert R."/>
            <person name="Binder M."/>
            <person name="Bloem J."/>
            <person name="Labutti K."/>
            <person name="Salamov A."/>
            <person name="Andreopoulos B."/>
            <person name="Baker S."/>
            <person name="Barry K."/>
            <person name="Bills G."/>
            <person name="Bluhm B."/>
            <person name="Cannon C."/>
            <person name="Castanera R."/>
            <person name="Culley D."/>
            <person name="Daum C."/>
            <person name="Ezra D."/>
            <person name="Gonzalez J."/>
            <person name="Henrissat B."/>
            <person name="Kuo A."/>
            <person name="Liang C."/>
            <person name="Lipzen A."/>
            <person name="Lutzoni F."/>
            <person name="Magnuson J."/>
            <person name="Mondo S."/>
            <person name="Nolan M."/>
            <person name="Ohm R."/>
            <person name="Pangilinan J."/>
            <person name="Park H.-J."/>
            <person name="Ramirez L."/>
            <person name="Alfaro M."/>
            <person name="Sun H."/>
            <person name="Tritt A."/>
            <person name="Yoshinaga Y."/>
            <person name="Zwiers L.-H."/>
            <person name="Turgeon B."/>
            <person name="Goodwin S."/>
            <person name="Spatafora J."/>
            <person name="Crous P."/>
            <person name="Grigoriev I."/>
        </authorList>
    </citation>
    <scope>NUCLEOTIDE SEQUENCE</scope>
    <source>
        <strain evidence="1">CBS 260.36</strain>
    </source>
</reference>
<proteinExistence type="predicted"/>
<accession>A0A9P4MI81</accession>
<dbReference type="EMBL" id="ML996089">
    <property type="protein sequence ID" value="KAF2150734.1"/>
    <property type="molecule type" value="Genomic_DNA"/>
</dbReference>
<sequence>MRIVCKQEKQAGCIRNFSRGARVYQQTRKVRRAASTSLELLQGLNTIRSHKVRPVNDKRNQALQGALYRSTTLVMHDPVVDLLAAWALRLVPRSTTAVLHQSAICRARFVYRSNALFLRVKSGRSRGQCLQSLLSTIGHTKTWYRDTNSAALRSVLHVALRSYNVVSRAVGHVKNRTIDHTRPVKMKYRDYPAGLSRASGVDTSYSICTAYFGPNQ</sequence>
<protein>
    <submittedName>
        <fullName evidence="1">Uncharacterized protein</fullName>
    </submittedName>
</protein>
<evidence type="ECO:0000313" key="1">
    <source>
        <dbReference type="EMBL" id="KAF2150734.1"/>
    </source>
</evidence>
<dbReference type="Proteomes" id="UP000799439">
    <property type="component" value="Unassembled WGS sequence"/>
</dbReference>
<evidence type="ECO:0000313" key="2">
    <source>
        <dbReference type="Proteomes" id="UP000799439"/>
    </source>
</evidence>
<name>A0A9P4MI81_9PEZI</name>